<dbReference type="PANTHER" id="PTHR11390:SF20">
    <property type="entry name" value="DNA TOPOISOMERASE 3-BETA-1"/>
    <property type="match status" value="1"/>
</dbReference>
<dbReference type="InterPro" id="IPR013824">
    <property type="entry name" value="Topo_IA_cen_sub1"/>
</dbReference>
<evidence type="ECO:0000256" key="7">
    <source>
        <dbReference type="RuleBase" id="RU362092"/>
    </source>
</evidence>
<dbReference type="InterPro" id="IPR000380">
    <property type="entry name" value="Topo_IA"/>
</dbReference>
<proteinExistence type="inferred from homology"/>
<comment type="function">
    <text evidence="7">Introduces a single-strand break via transesterification at a target site in duplex DNA. Releases the supercoiling and torsional tension of DNA introduced during the DNA replication and transcription by transiently cleaving and rejoining one strand of the DNA duplex. The scissile phosphodiester is attacked by the catalytic tyrosine of the enzyme, resulting in the formation of a DNA-(5'-phosphotyrosyl)-enzyme intermediate and the expulsion of a 3'-OH DNA strand.</text>
</comment>
<keyword evidence="6 7" id="KW-0413">Isomerase</keyword>
<dbReference type="Pfam" id="PF23546">
    <property type="entry name" value="Zn_ribbon_TOP3B"/>
    <property type="match status" value="1"/>
</dbReference>
<dbReference type="AlphaFoldDB" id="A0AAV9B794"/>
<evidence type="ECO:0000256" key="2">
    <source>
        <dbReference type="ARBA" id="ARBA00009446"/>
    </source>
</evidence>
<reference evidence="10" key="2">
    <citation type="submission" date="2023-06" db="EMBL/GenBank/DDBJ databases">
        <authorList>
            <person name="Ma L."/>
            <person name="Liu K.-W."/>
            <person name="Li Z."/>
            <person name="Hsiao Y.-Y."/>
            <person name="Qi Y."/>
            <person name="Fu T."/>
            <person name="Tang G."/>
            <person name="Zhang D."/>
            <person name="Sun W.-H."/>
            <person name="Liu D.-K."/>
            <person name="Li Y."/>
            <person name="Chen G.-Z."/>
            <person name="Liu X.-D."/>
            <person name="Liao X.-Y."/>
            <person name="Jiang Y.-T."/>
            <person name="Yu X."/>
            <person name="Hao Y."/>
            <person name="Huang J."/>
            <person name="Zhao X.-W."/>
            <person name="Ke S."/>
            <person name="Chen Y.-Y."/>
            <person name="Wu W.-L."/>
            <person name="Hsu J.-L."/>
            <person name="Lin Y.-F."/>
            <person name="Huang M.-D."/>
            <person name="Li C.-Y."/>
            <person name="Huang L."/>
            <person name="Wang Z.-W."/>
            <person name="Zhao X."/>
            <person name="Zhong W.-Y."/>
            <person name="Peng D.-H."/>
            <person name="Ahmad S."/>
            <person name="Lan S."/>
            <person name="Zhang J.-S."/>
            <person name="Tsai W.-C."/>
            <person name="Van De Peer Y."/>
            <person name="Liu Z.-J."/>
        </authorList>
    </citation>
    <scope>NUCLEOTIDE SEQUENCE</scope>
    <source>
        <strain evidence="10">SCP</strain>
        <tissue evidence="10">Leaves</tissue>
    </source>
</reference>
<evidence type="ECO:0000256" key="5">
    <source>
        <dbReference type="ARBA" id="ARBA00023125"/>
    </source>
</evidence>
<keyword evidence="4 7" id="KW-0799">Topoisomerase</keyword>
<dbReference type="InterPro" id="IPR013825">
    <property type="entry name" value="Topo_IA_cen_sub2"/>
</dbReference>
<name>A0AAV9B794_ACOGR</name>
<sequence length="760" mass="84686">MIFAICTCCTWVIERGPRLTTRRGSTDVHEFDGVFQGRQSHYKVTSVIGHVFSVDFPPKYQNWEVTDPMDLFEAPTVKLESNPKIVIVKGRIYALKNSCHSGLGGEPVIECAGFDGSDAGRRVYRARFSSVTEKDISKAMDNLVKPNKNEALAVDARQQIDLKVGVAFTRFQTRYFQSKYGNLDSRVISYGPCQTPTLGFCVQRYLQINTFKPEKFWSLRPHIIKDGYELQLEWVRDKVFDNDVAVMFQNLITEDGTLRITDVSTKEECKSRPCGLNTVNLLKVASSALGLGPHTTMQIAERLYTQGFISYPRTESTAYPASFDFQGTLKSLINNPSWGVHVRALLVDGFHKPRTGTDVGDHPPITPMKSATEDMLGNDAWRLYQTKVELSSGGELFFCIGQHVTVKGFTSIMPWLAVNEKNIPPFTIGERIKILKVDLYEGSTTPPDYLSESELISLMEKHGIGTDASIPVHINNICERNYVQIENMDTLFEAQFSPLAESGSLLSKCGKCTRYMKYISSRPSRLFCVTCEEVYNLPQNGTVKLYKELACPLDNFELLLFSMAGPDGKSFPLCPYCYNSPPFEGIDALFGALDLNSSSRKPGKGGGMPCFLCPHPTCRHSLIAQGVCACPECNGTLVLDPVSAPKWRLYCNMCNCMVLLPHGAHRISTTRDRCPECESTIIEVDFNKKTTPLKGGATLHVGCILCDELLHSLVEMKHGKSFFRRGGGRGSGRGRGRGRGGRRGRGSGKYEDPKMSFRDF</sequence>
<accession>A0AAV9B794</accession>
<comment type="catalytic activity">
    <reaction evidence="1 7">
        <text>ATP-independent breakage of single-stranded DNA, followed by passage and rejoining.</text>
        <dbReference type="EC" id="5.6.2.1"/>
    </reaction>
</comment>
<evidence type="ECO:0000256" key="1">
    <source>
        <dbReference type="ARBA" id="ARBA00000213"/>
    </source>
</evidence>
<dbReference type="InterPro" id="IPR056452">
    <property type="entry name" value="Zn_ribbon_TOP3B"/>
</dbReference>
<keyword evidence="5 7" id="KW-0238">DNA-binding</keyword>
<protein>
    <recommendedName>
        <fullName evidence="3 7">DNA topoisomerase</fullName>
        <ecNumber evidence="3 7">5.6.2.1</ecNumber>
    </recommendedName>
</protein>
<evidence type="ECO:0000256" key="3">
    <source>
        <dbReference type="ARBA" id="ARBA00012891"/>
    </source>
</evidence>
<feature type="compositionally biased region" description="Basic and acidic residues" evidence="8">
    <location>
        <begin position="748"/>
        <end position="760"/>
    </location>
</feature>
<dbReference type="Gene3D" id="2.70.20.10">
    <property type="entry name" value="Topoisomerase I, domain 3"/>
    <property type="match status" value="1"/>
</dbReference>
<evidence type="ECO:0000256" key="4">
    <source>
        <dbReference type="ARBA" id="ARBA00023029"/>
    </source>
</evidence>
<feature type="domain" description="Topo IA-type catalytic" evidence="9">
    <location>
        <begin position="147"/>
        <end position="560"/>
    </location>
</feature>
<evidence type="ECO:0000256" key="8">
    <source>
        <dbReference type="SAM" id="MobiDB-lite"/>
    </source>
</evidence>
<dbReference type="EMBL" id="JAUJYN010000005">
    <property type="protein sequence ID" value="KAK1272162.1"/>
    <property type="molecule type" value="Genomic_DNA"/>
</dbReference>
<dbReference type="GO" id="GO:0006265">
    <property type="term" value="P:DNA topological change"/>
    <property type="evidence" value="ECO:0007669"/>
    <property type="project" value="InterPro"/>
</dbReference>
<dbReference type="PANTHER" id="PTHR11390">
    <property type="entry name" value="PROKARYOTIC DNA TOPOISOMERASE"/>
    <property type="match status" value="1"/>
</dbReference>
<evidence type="ECO:0000256" key="6">
    <source>
        <dbReference type="ARBA" id="ARBA00023235"/>
    </source>
</evidence>
<dbReference type="InterPro" id="IPR003601">
    <property type="entry name" value="Topo_IA_2"/>
</dbReference>
<dbReference type="Pfam" id="PF01131">
    <property type="entry name" value="Topoisom_bac"/>
    <property type="match status" value="1"/>
</dbReference>
<keyword evidence="11" id="KW-1185">Reference proteome</keyword>
<dbReference type="SMART" id="SM00436">
    <property type="entry name" value="TOP1Bc"/>
    <property type="match status" value="1"/>
</dbReference>
<dbReference type="InterPro" id="IPR023406">
    <property type="entry name" value="Topo_IA_AS"/>
</dbReference>
<organism evidence="10 11">
    <name type="scientific">Acorus gramineus</name>
    <name type="common">Dwarf sweet flag</name>
    <dbReference type="NCBI Taxonomy" id="55184"/>
    <lineage>
        <taxon>Eukaryota</taxon>
        <taxon>Viridiplantae</taxon>
        <taxon>Streptophyta</taxon>
        <taxon>Embryophyta</taxon>
        <taxon>Tracheophyta</taxon>
        <taxon>Spermatophyta</taxon>
        <taxon>Magnoliopsida</taxon>
        <taxon>Liliopsida</taxon>
        <taxon>Acoraceae</taxon>
        <taxon>Acorus</taxon>
    </lineage>
</organism>
<dbReference type="InterPro" id="IPR013497">
    <property type="entry name" value="Topo_IA_cen"/>
</dbReference>
<comment type="caution">
    <text evidence="10">The sequence shown here is derived from an EMBL/GenBank/DDBJ whole genome shotgun (WGS) entry which is preliminary data.</text>
</comment>
<dbReference type="InterPro" id="IPR023405">
    <property type="entry name" value="Topo_IA_core_domain"/>
</dbReference>
<dbReference type="InterPro" id="IPR003602">
    <property type="entry name" value="Topo_IA_DNA-bd_dom"/>
</dbReference>
<evidence type="ECO:0000313" key="10">
    <source>
        <dbReference type="EMBL" id="KAK1272162.1"/>
    </source>
</evidence>
<dbReference type="SMART" id="SM00437">
    <property type="entry name" value="TOP1Ac"/>
    <property type="match status" value="1"/>
</dbReference>
<dbReference type="FunFam" id="1.10.290.10:FF:000001">
    <property type="entry name" value="DNA topoisomerase"/>
    <property type="match status" value="1"/>
</dbReference>
<dbReference type="Proteomes" id="UP001179952">
    <property type="component" value="Unassembled WGS sequence"/>
</dbReference>
<feature type="region of interest" description="Disordered" evidence="8">
    <location>
        <begin position="724"/>
        <end position="760"/>
    </location>
</feature>
<comment type="similarity">
    <text evidence="2 7">Belongs to the type IA topoisomerase family.</text>
</comment>
<gene>
    <name evidence="10" type="ORF">QJS04_geneDACA004375</name>
</gene>
<evidence type="ECO:0000313" key="11">
    <source>
        <dbReference type="Proteomes" id="UP001179952"/>
    </source>
</evidence>
<dbReference type="PROSITE" id="PS00396">
    <property type="entry name" value="TOPO_IA_1"/>
    <property type="match status" value="1"/>
</dbReference>
<reference evidence="10" key="1">
    <citation type="journal article" date="2023" name="Nat. Commun.">
        <title>Diploid and tetraploid genomes of Acorus and the evolution of monocots.</title>
        <authorList>
            <person name="Ma L."/>
            <person name="Liu K.W."/>
            <person name="Li Z."/>
            <person name="Hsiao Y.Y."/>
            <person name="Qi Y."/>
            <person name="Fu T."/>
            <person name="Tang G.D."/>
            <person name="Zhang D."/>
            <person name="Sun W.H."/>
            <person name="Liu D.K."/>
            <person name="Li Y."/>
            <person name="Chen G.Z."/>
            <person name="Liu X.D."/>
            <person name="Liao X.Y."/>
            <person name="Jiang Y.T."/>
            <person name="Yu X."/>
            <person name="Hao Y."/>
            <person name="Huang J."/>
            <person name="Zhao X.W."/>
            <person name="Ke S."/>
            <person name="Chen Y.Y."/>
            <person name="Wu W.L."/>
            <person name="Hsu J.L."/>
            <person name="Lin Y.F."/>
            <person name="Huang M.D."/>
            <person name="Li C.Y."/>
            <person name="Huang L."/>
            <person name="Wang Z.W."/>
            <person name="Zhao X."/>
            <person name="Zhong W.Y."/>
            <person name="Peng D.H."/>
            <person name="Ahmad S."/>
            <person name="Lan S."/>
            <person name="Zhang J.S."/>
            <person name="Tsai W.C."/>
            <person name="Van de Peer Y."/>
            <person name="Liu Z.J."/>
        </authorList>
    </citation>
    <scope>NUCLEOTIDE SEQUENCE</scope>
    <source>
        <strain evidence="10">SCP</strain>
    </source>
</reference>
<dbReference type="InterPro" id="IPR013826">
    <property type="entry name" value="Topo_IA_cen_sub3"/>
</dbReference>
<dbReference type="Gene3D" id="1.10.460.10">
    <property type="entry name" value="Topoisomerase I, domain 2"/>
    <property type="match status" value="1"/>
</dbReference>
<dbReference type="EC" id="5.6.2.1" evidence="3 7"/>
<dbReference type="CDD" id="cd00186">
    <property type="entry name" value="TOP1Ac"/>
    <property type="match status" value="1"/>
</dbReference>
<dbReference type="GO" id="GO:0006281">
    <property type="term" value="P:DNA repair"/>
    <property type="evidence" value="ECO:0007669"/>
    <property type="project" value="TreeGrafter"/>
</dbReference>
<dbReference type="SUPFAM" id="SSF56712">
    <property type="entry name" value="Prokaryotic type I DNA topoisomerase"/>
    <property type="match status" value="1"/>
</dbReference>
<dbReference type="PROSITE" id="PS52039">
    <property type="entry name" value="TOPO_IA_2"/>
    <property type="match status" value="1"/>
</dbReference>
<dbReference type="GO" id="GO:0003917">
    <property type="term" value="F:DNA topoisomerase type I (single strand cut, ATP-independent) activity"/>
    <property type="evidence" value="ECO:0007669"/>
    <property type="project" value="UniProtKB-EC"/>
</dbReference>
<dbReference type="Gene3D" id="3.40.50.140">
    <property type="match status" value="1"/>
</dbReference>
<dbReference type="GO" id="GO:0003677">
    <property type="term" value="F:DNA binding"/>
    <property type="evidence" value="ECO:0007669"/>
    <property type="project" value="UniProtKB-KW"/>
</dbReference>
<dbReference type="GO" id="GO:0006310">
    <property type="term" value="P:DNA recombination"/>
    <property type="evidence" value="ECO:0007669"/>
    <property type="project" value="TreeGrafter"/>
</dbReference>
<dbReference type="GO" id="GO:0005634">
    <property type="term" value="C:nucleus"/>
    <property type="evidence" value="ECO:0007669"/>
    <property type="project" value="TreeGrafter"/>
</dbReference>
<dbReference type="Gene3D" id="1.10.290.10">
    <property type="entry name" value="Topoisomerase I, domain 4"/>
    <property type="match status" value="1"/>
</dbReference>
<evidence type="ECO:0000259" key="9">
    <source>
        <dbReference type="PROSITE" id="PS52039"/>
    </source>
</evidence>
<feature type="compositionally biased region" description="Basic residues" evidence="8">
    <location>
        <begin position="724"/>
        <end position="746"/>
    </location>
</feature>